<dbReference type="AlphaFoldDB" id="A0A0G1XNI9"/>
<evidence type="ECO:0000313" key="2">
    <source>
        <dbReference type="Proteomes" id="UP000034054"/>
    </source>
</evidence>
<evidence type="ECO:0000313" key="1">
    <source>
        <dbReference type="EMBL" id="KKW32440.1"/>
    </source>
</evidence>
<organism evidence="1 2">
    <name type="scientific">Candidatus Uhrbacteria bacterium GW2011_GWA2_52_8d</name>
    <dbReference type="NCBI Taxonomy" id="1618979"/>
    <lineage>
        <taxon>Bacteria</taxon>
        <taxon>Candidatus Uhriibacteriota</taxon>
    </lineage>
</organism>
<name>A0A0G1XNI9_9BACT</name>
<comment type="caution">
    <text evidence="1">The sequence shown here is derived from an EMBL/GenBank/DDBJ whole genome shotgun (WGS) entry which is preliminary data.</text>
</comment>
<gene>
    <name evidence="1" type="ORF">UY76_C0028G0011</name>
</gene>
<reference evidence="1 2" key="1">
    <citation type="journal article" date="2015" name="Nature">
        <title>rRNA introns, odd ribosomes, and small enigmatic genomes across a large radiation of phyla.</title>
        <authorList>
            <person name="Brown C.T."/>
            <person name="Hug L.A."/>
            <person name="Thomas B.C."/>
            <person name="Sharon I."/>
            <person name="Castelle C.J."/>
            <person name="Singh A."/>
            <person name="Wilkins M.J."/>
            <person name="Williams K.H."/>
            <person name="Banfield J.F."/>
        </authorList>
    </citation>
    <scope>NUCLEOTIDE SEQUENCE [LARGE SCALE GENOMIC DNA]</scope>
</reference>
<protein>
    <submittedName>
        <fullName evidence="1">Uncharacterized protein</fullName>
    </submittedName>
</protein>
<proteinExistence type="predicted"/>
<dbReference type="Proteomes" id="UP000034054">
    <property type="component" value="Unassembled WGS sequence"/>
</dbReference>
<accession>A0A0G1XNI9</accession>
<sequence>MLYPTELRPHIHAKMLRQILTLVNHSGILMPLHFTKCVGSSGVEQETLNLLAVGSNPTRRTKKSISLALVGFCFVQRKEKVRLPQRGLRGRTRR</sequence>
<dbReference type="EMBL" id="LCRH01000028">
    <property type="protein sequence ID" value="KKW32440.1"/>
    <property type="molecule type" value="Genomic_DNA"/>
</dbReference>